<keyword evidence="4" id="KW-1185">Reference proteome</keyword>
<reference evidence="3 4" key="1">
    <citation type="submission" date="2023-08" db="EMBL/GenBank/DDBJ databases">
        <title>Black Yeasts Isolated from many extreme environments.</title>
        <authorList>
            <person name="Coleine C."/>
            <person name="Stajich J.E."/>
            <person name="Selbmann L."/>
        </authorList>
    </citation>
    <scope>NUCLEOTIDE SEQUENCE [LARGE SCALE GENOMIC DNA]</scope>
    <source>
        <strain evidence="3 4">CCFEE 5792</strain>
    </source>
</reference>
<dbReference type="InterPro" id="IPR044528">
    <property type="entry name" value="POD-like_MBL-fold"/>
</dbReference>
<organism evidence="3 4">
    <name type="scientific">Exophiala bonariae</name>
    <dbReference type="NCBI Taxonomy" id="1690606"/>
    <lineage>
        <taxon>Eukaryota</taxon>
        <taxon>Fungi</taxon>
        <taxon>Dikarya</taxon>
        <taxon>Ascomycota</taxon>
        <taxon>Pezizomycotina</taxon>
        <taxon>Eurotiomycetes</taxon>
        <taxon>Chaetothyriomycetidae</taxon>
        <taxon>Chaetothyriales</taxon>
        <taxon>Herpotrichiellaceae</taxon>
        <taxon>Exophiala</taxon>
    </lineage>
</organism>
<dbReference type="PANTHER" id="PTHR43084:SF1">
    <property type="entry name" value="PERSULFIDE DIOXYGENASE ETHE1, MITOCHONDRIAL"/>
    <property type="match status" value="1"/>
</dbReference>
<dbReference type="FunFam" id="3.60.15.10:FF:000033">
    <property type="entry name" value="MBL fold metallo-hydrolase"/>
    <property type="match status" value="1"/>
</dbReference>
<dbReference type="GO" id="GO:0006749">
    <property type="term" value="P:glutathione metabolic process"/>
    <property type="evidence" value="ECO:0007669"/>
    <property type="project" value="InterPro"/>
</dbReference>
<dbReference type="CDD" id="cd07724">
    <property type="entry name" value="POD-like_MBL-fold"/>
    <property type="match status" value="1"/>
</dbReference>
<protein>
    <recommendedName>
        <fullName evidence="2">Metallo-beta-lactamase domain-containing protein</fullName>
    </recommendedName>
</protein>
<dbReference type="Gene3D" id="3.60.15.10">
    <property type="entry name" value="Ribonuclease Z/Hydroxyacylglutathione hydrolase-like"/>
    <property type="match status" value="1"/>
</dbReference>
<evidence type="ECO:0000313" key="4">
    <source>
        <dbReference type="Proteomes" id="UP001358417"/>
    </source>
</evidence>
<dbReference type="RefSeq" id="XP_064702889.1">
    <property type="nucleotide sequence ID" value="XM_064850407.1"/>
</dbReference>
<feature type="domain" description="Metallo-beta-lactamase" evidence="2">
    <location>
        <begin position="30"/>
        <end position="224"/>
    </location>
</feature>
<dbReference type="PANTHER" id="PTHR43084">
    <property type="entry name" value="PERSULFIDE DIOXYGENASE ETHE1"/>
    <property type="match status" value="1"/>
</dbReference>
<dbReference type="EMBL" id="JAVRRD010000026">
    <property type="protein sequence ID" value="KAK5047327.1"/>
    <property type="molecule type" value="Genomic_DNA"/>
</dbReference>
<comment type="caution">
    <text evidence="3">The sequence shown here is derived from an EMBL/GenBank/DDBJ whole genome shotgun (WGS) entry which is preliminary data.</text>
</comment>
<dbReference type="GO" id="GO:0050313">
    <property type="term" value="F:sulfur dioxygenase activity"/>
    <property type="evidence" value="ECO:0007669"/>
    <property type="project" value="InterPro"/>
</dbReference>
<evidence type="ECO:0000313" key="3">
    <source>
        <dbReference type="EMBL" id="KAK5047327.1"/>
    </source>
</evidence>
<accession>A0AAV9N289</accession>
<gene>
    <name evidence="3" type="ORF">LTR84_006849</name>
</gene>
<dbReference type="SUPFAM" id="SSF56281">
    <property type="entry name" value="Metallo-hydrolase/oxidoreductase"/>
    <property type="match status" value="1"/>
</dbReference>
<dbReference type="Pfam" id="PF00753">
    <property type="entry name" value="Lactamase_B"/>
    <property type="match status" value="1"/>
</dbReference>
<dbReference type="InterPro" id="IPR001279">
    <property type="entry name" value="Metallo-B-lactamas"/>
</dbReference>
<dbReference type="GeneID" id="89975018"/>
<dbReference type="GO" id="GO:0046872">
    <property type="term" value="F:metal ion binding"/>
    <property type="evidence" value="ECO:0007669"/>
    <property type="project" value="UniProtKB-KW"/>
</dbReference>
<evidence type="ECO:0000259" key="2">
    <source>
        <dbReference type="SMART" id="SM00849"/>
    </source>
</evidence>
<dbReference type="SMART" id="SM00849">
    <property type="entry name" value="Lactamase_B"/>
    <property type="match status" value="1"/>
</dbReference>
<dbReference type="Proteomes" id="UP001358417">
    <property type="component" value="Unassembled WGS sequence"/>
</dbReference>
<name>A0AAV9N289_9EURO</name>
<dbReference type="InterPro" id="IPR051682">
    <property type="entry name" value="Mito_Persulfide_Diox"/>
</dbReference>
<keyword evidence="1" id="KW-0479">Metal-binding</keyword>
<evidence type="ECO:0000256" key="1">
    <source>
        <dbReference type="ARBA" id="ARBA00022723"/>
    </source>
</evidence>
<proteinExistence type="predicted"/>
<sequence>MILRGYATLENVATSNPGVVVHNFHEPSTGSWQYIVADDSTKNAVIIDPVLDYDPATATITTKTADFLLAVVKDRGYNIQMLLETHAHADHITAANYMKVKLGQMQSMPPAVGIGKRIMGVQEYWARHFGVAEEEYQGVFDKLLEDDETFHIGSVKATAVHLPGHTPDHMGYLIGDNIFVGDSMFNADLGSARADFPGGDARTLFRSGRSLLNLPDDVKIWSGHDYPPEDKQERAPYMTVREQRETNKHLKMDIDEDQFVALRKKRDATLDEPRLLHQALQMNIRGGRLPLPSPAGVRMLQIPLKLDHCQW</sequence>
<dbReference type="GO" id="GO:0070813">
    <property type="term" value="P:hydrogen sulfide metabolic process"/>
    <property type="evidence" value="ECO:0007669"/>
    <property type="project" value="TreeGrafter"/>
</dbReference>
<dbReference type="InterPro" id="IPR036866">
    <property type="entry name" value="RibonucZ/Hydroxyglut_hydro"/>
</dbReference>
<dbReference type="AlphaFoldDB" id="A0AAV9N289"/>